<evidence type="ECO:0000256" key="3">
    <source>
        <dbReference type="ARBA" id="ARBA00022989"/>
    </source>
</evidence>
<proteinExistence type="predicted"/>
<evidence type="ECO:0000256" key="4">
    <source>
        <dbReference type="ARBA" id="ARBA00023136"/>
    </source>
</evidence>
<evidence type="ECO:0000313" key="7">
    <source>
        <dbReference type="EMBL" id="EEU48679.1"/>
    </source>
</evidence>
<dbReference type="EMBL" id="GG698896">
    <property type="protein sequence ID" value="EEU48679.1"/>
    <property type="molecule type" value="Genomic_DNA"/>
</dbReference>
<keyword evidence="2 5" id="KW-0812">Transmembrane</keyword>
<feature type="non-terminal residue" evidence="7">
    <location>
        <position position="74"/>
    </location>
</feature>
<name>C7YHQ5_FUSV7</name>
<dbReference type="AlphaFoldDB" id="C7YHQ5"/>
<keyword evidence="8" id="KW-1185">Reference proteome</keyword>
<comment type="subcellular location">
    <subcellularLocation>
        <location evidence="1">Membrane</location>
        <topology evidence="1">Multi-pass membrane protein</topology>
    </subcellularLocation>
</comment>
<keyword evidence="3 5" id="KW-1133">Transmembrane helix</keyword>
<dbReference type="GeneID" id="9674615"/>
<dbReference type="InterPro" id="IPR004841">
    <property type="entry name" value="AA-permease/SLC12A_dom"/>
</dbReference>
<dbReference type="HOGENOM" id="CLU_2694557_0_0_1"/>
<evidence type="ECO:0000256" key="1">
    <source>
        <dbReference type="ARBA" id="ARBA00004141"/>
    </source>
</evidence>
<evidence type="ECO:0000256" key="2">
    <source>
        <dbReference type="ARBA" id="ARBA00022692"/>
    </source>
</evidence>
<evidence type="ECO:0000259" key="6">
    <source>
        <dbReference type="Pfam" id="PF00324"/>
    </source>
</evidence>
<dbReference type="VEuPathDB" id="FungiDB:NECHADRAFT_3034"/>
<evidence type="ECO:0000256" key="5">
    <source>
        <dbReference type="SAM" id="Phobius"/>
    </source>
</evidence>
<gene>
    <name evidence="7" type="ORF">NECHADRAFT_3034</name>
</gene>
<evidence type="ECO:0000313" key="8">
    <source>
        <dbReference type="Proteomes" id="UP000005206"/>
    </source>
</evidence>
<dbReference type="GO" id="GO:0016020">
    <property type="term" value="C:membrane"/>
    <property type="evidence" value="ECO:0007669"/>
    <property type="project" value="UniProtKB-SubCell"/>
</dbReference>
<protein>
    <recommendedName>
        <fullName evidence="6">Amino acid permease/ SLC12A domain-containing protein</fullName>
    </recommendedName>
</protein>
<sequence>MNKGLHWRRLQMMALTKTIGTSLFLGSGRAVTQDKLIRAFPGYTLICFSAAGDVLAVVEIAALVPLSGGIVTYA</sequence>
<dbReference type="Pfam" id="PF00324">
    <property type="entry name" value="AA_permease"/>
    <property type="match status" value="1"/>
</dbReference>
<keyword evidence="4 5" id="KW-0472">Membrane</keyword>
<organism evidence="7 8">
    <name type="scientific">Fusarium vanettenii (strain ATCC MYA-4622 / CBS 123669 / FGSC 9596 / NRRL 45880 / 77-13-4)</name>
    <name type="common">Fusarium solani subsp. pisi</name>
    <dbReference type="NCBI Taxonomy" id="660122"/>
    <lineage>
        <taxon>Eukaryota</taxon>
        <taxon>Fungi</taxon>
        <taxon>Dikarya</taxon>
        <taxon>Ascomycota</taxon>
        <taxon>Pezizomycotina</taxon>
        <taxon>Sordariomycetes</taxon>
        <taxon>Hypocreomycetidae</taxon>
        <taxon>Hypocreales</taxon>
        <taxon>Nectriaceae</taxon>
        <taxon>Fusarium</taxon>
        <taxon>Fusarium solani species complex</taxon>
        <taxon>Fusarium vanettenii</taxon>
    </lineage>
</organism>
<dbReference type="Gene3D" id="1.20.1740.10">
    <property type="entry name" value="Amino acid/polyamine transporter I"/>
    <property type="match status" value="1"/>
</dbReference>
<dbReference type="Proteomes" id="UP000005206">
    <property type="component" value="Chromosome 1"/>
</dbReference>
<dbReference type="OrthoDB" id="5057398at2759"/>
<dbReference type="GO" id="GO:0055085">
    <property type="term" value="P:transmembrane transport"/>
    <property type="evidence" value="ECO:0007669"/>
    <property type="project" value="InterPro"/>
</dbReference>
<dbReference type="RefSeq" id="XP_003054392.1">
    <property type="nucleotide sequence ID" value="XM_003054346.1"/>
</dbReference>
<feature type="transmembrane region" description="Helical" evidence="5">
    <location>
        <begin position="40"/>
        <end position="64"/>
    </location>
</feature>
<feature type="domain" description="Amino acid permease/ SLC12A" evidence="6">
    <location>
        <begin position="10"/>
        <end position="74"/>
    </location>
</feature>
<dbReference type="InParanoid" id="C7YHQ5"/>
<accession>C7YHQ5</accession>
<reference evidence="7 8" key="1">
    <citation type="journal article" date="2009" name="PLoS Genet.">
        <title>The genome of Nectria haematococca: contribution of supernumerary chromosomes to gene expansion.</title>
        <authorList>
            <person name="Coleman J.J."/>
            <person name="Rounsley S.D."/>
            <person name="Rodriguez-Carres M."/>
            <person name="Kuo A."/>
            <person name="Wasmann C.C."/>
            <person name="Grimwood J."/>
            <person name="Schmutz J."/>
            <person name="Taga M."/>
            <person name="White G.J."/>
            <person name="Zhou S."/>
            <person name="Schwartz D.C."/>
            <person name="Freitag M."/>
            <person name="Ma L.J."/>
            <person name="Danchin E.G."/>
            <person name="Henrissat B."/>
            <person name="Coutinho P.M."/>
            <person name="Nelson D.R."/>
            <person name="Straney D."/>
            <person name="Napoli C.A."/>
            <person name="Barker B.M."/>
            <person name="Gribskov M."/>
            <person name="Rep M."/>
            <person name="Kroken S."/>
            <person name="Molnar I."/>
            <person name="Rensing C."/>
            <person name="Kennell J.C."/>
            <person name="Zamora J."/>
            <person name="Farman M.L."/>
            <person name="Selker E.U."/>
            <person name="Salamov A."/>
            <person name="Shapiro H."/>
            <person name="Pangilinan J."/>
            <person name="Lindquist E."/>
            <person name="Lamers C."/>
            <person name="Grigoriev I.V."/>
            <person name="Geiser D.M."/>
            <person name="Covert S.F."/>
            <person name="Temporini E."/>
            <person name="Vanetten H.D."/>
        </authorList>
    </citation>
    <scope>NUCLEOTIDE SEQUENCE [LARGE SCALE GENOMIC DNA]</scope>
    <source>
        <strain evidence="8">ATCC MYA-4622 / CBS 123669 / FGSC 9596 / NRRL 45880 / 77-13-4</strain>
    </source>
</reference>
<dbReference type="KEGG" id="nhe:NECHADRAFT_3034"/>